<dbReference type="InterPro" id="IPR051786">
    <property type="entry name" value="ASN_synthetase/amidase"/>
</dbReference>
<organism evidence="10 11">
    <name type="scientific">Nonomuraea helvata</name>
    <dbReference type="NCBI Taxonomy" id="37484"/>
    <lineage>
        <taxon>Bacteria</taxon>
        <taxon>Bacillati</taxon>
        <taxon>Actinomycetota</taxon>
        <taxon>Actinomycetes</taxon>
        <taxon>Streptosporangiales</taxon>
        <taxon>Streptosporangiaceae</taxon>
        <taxon>Nonomuraea</taxon>
    </lineage>
</organism>
<comment type="similarity">
    <text evidence="2">Belongs to the asparagine synthetase family.</text>
</comment>
<dbReference type="Pfam" id="PF00733">
    <property type="entry name" value="Asn_synthase"/>
    <property type="match status" value="1"/>
</dbReference>
<keyword evidence="7" id="KW-0315">Glutamine amidotransferase</keyword>
<dbReference type="InterPro" id="IPR017932">
    <property type="entry name" value="GATase_2_dom"/>
</dbReference>
<dbReference type="GO" id="GO:0004066">
    <property type="term" value="F:asparagine synthase (glutamine-hydrolyzing) activity"/>
    <property type="evidence" value="ECO:0007669"/>
    <property type="project" value="UniProtKB-EC"/>
</dbReference>
<comment type="caution">
    <text evidence="10">The sequence shown here is derived from an EMBL/GenBank/DDBJ whole genome shotgun (WGS) entry which is preliminary data.</text>
</comment>
<evidence type="ECO:0000256" key="6">
    <source>
        <dbReference type="ARBA" id="ARBA00022888"/>
    </source>
</evidence>
<evidence type="ECO:0000313" key="11">
    <source>
        <dbReference type="Proteomes" id="UP001589532"/>
    </source>
</evidence>
<keyword evidence="5" id="KW-0067">ATP-binding</keyword>
<dbReference type="RefSeq" id="WP_344986207.1">
    <property type="nucleotide sequence ID" value="NZ_BAAAXV010000001.1"/>
</dbReference>
<feature type="domain" description="Glutamine amidotransferase type-2" evidence="9">
    <location>
        <begin position="2"/>
        <end position="215"/>
    </location>
</feature>
<accession>A0ABV5RZW4</accession>
<dbReference type="NCBIfam" id="TIGR01536">
    <property type="entry name" value="asn_synth_AEB"/>
    <property type="match status" value="1"/>
</dbReference>
<protein>
    <recommendedName>
        <fullName evidence="3">asparagine synthase (glutamine-hydrolyzing)</fullName>
        <ecNumber evidence="3">6.3.5.4</ecNumber>
    </recommendedName>
</protein>
<evidence type="ECO:0000256" key="5">
    <source>
        <dbReference type="ARBA" id="ARBA00022840"/>
    </source>
</evidence>
<dbReference type="Gene3D" id="3.40.50.620">
    <property type="entry name" value="HUPs"/>
    <property type="match status" value="1"/>
</dbReference>
<reference evidence="10 11" key="1">
    <citation type="submission" date="2024-09" db="EMBL/GenBank/DDBJ databases">
        <authorList>
            <person name="Sun Q."/>
            <person name="Mori K."/>
        </authorList>
    </citation>
    <scope>NUCLEOTIDE SEQUENCE [LARGE SCALE GENOMIC DNA]</scope>
    <source>
        <strain evidence="10 11">JCM 3143</strain>
    </source>
</reference>
<dbReference type="Proteomes" id="UP001589532">
    <property type="component" value="Unassembled WGS sequence"/>
</dbReference>
<comment type="catalytic activity">
    <reaction evidence="8">
        <text>L-aspartate + L-glutamine + ATP + H2O = L-asparagine + L-glutamate + AMP + diphosphate + H(+)</text>
        <dbReference type="Rhea" id="RHEA:12228"/>
        <dbReference type="ChEBI" id="CHEBI:15377"/>
        <dbReference type="ChEBI" id="CHEBI:15378"/>
        <dbReference type="ChEBI" id="CHEBI:29985"/>
        <dbReference type="ChEBI" id="CHEBI:29991"/>
        <dbReference type="ChEBI" id="CHEBI:30616"/>
        <dbReference type="ChEBI" id="CHEBI:33019"/>
        <dbReference type="ChEBI" id="CHEBI:58048"/>
        <dbReference type="ChEBI" id="CHEBI:58359"/>
        <dbReference type="ChEBI" id="CHEBI:456215"/>
        <dbReference type="EC" id="6.3.5.4"/>
    </reaction>
</comment>
<evidence type="ECO:0000256" key="8">
    <source>
        <dbReference type="ARBA" id="ARBA00048741"/>
    </source>
</evidence>
<dbReference type="PANTHER" id="PTHR43284:SF1">
    <property type="entry name" value="ASPARAGINE SYNTHETASE"/>
    <property type="match status" value="1"/>
</dbReference>
<comment type="pathway">
    <text evidence="1">Amino-acid biosynthesis; L-asparagine biosynthesis; L-asparagine from L-aspartate (L-Gln route): step 1/1.</text>
</comment>
<evidence type="ECO:0000256" key="2">
    <source>
        <dbReference type="ARBA" id="ARBA00005752"/>
    </source>
</evidence>
<dbReference type="SUPFAM" id="SSF52402">
    <property type="entry name" value="Adenine nucleotide alpha hydrolases-like"/>
    <property type="match status" value="1"/>
</dbReference>
<dbReference type="CDD" id="cd01991">
    <property type="entry name" value="Asn_synthase_B_C"/>
    <property type="match status" value="1"/>
</dbReference>
<evidence type="ECO:0000259" key="9">
    <source>
        <dbReference type="PROSITE" id="PS51278"/>
    </source>
</evidence>
<dbReference type="InterPro" id="IPR014729">
    <property type="entry name" value="Rossmann-like_a/b/a_fold"/>
</dbReference>
<dbReference type="Gene3D" id="3.60.20.10">
    <property type="entry name" value="Glutamine Phosphoribosylpyrophosphate, subunit 1, domain 1"/>
    <property type="match status" value="1"/>
</dbReference>
<evidence type="ECO:0000256" key="3">
    <source>
        <dbReference type="ARBA" id="ARBA00012737"/>
    </source>
</evidence>
<dbReference type="CDD" id="cd00712">
    <property type="entry name" value="AsnB"/>
    <property type="match status" value="1"/>
</dbReference>
<dbReference type="PIRSF" id="PIRSF001589">
    <property type="entry name" value="Asn_synthetase_glu-h"/>
    <property type="match status" value="1"/>
</dbReference>
<evidence type="ECO:0000313" key="10">
    <source>
        <dbReference type="EMBL" id="MFB9624966.1"/>
    </source>
</evidence>
<evidence type="ECO:0000256" key="7">
    <source>
        <dbReference type="ARBA" id="ARBA00022962"/>
    </source>
</evidence>
<keyword evidence="4" id="KW-0547">Nucleotide-binding</keyword>
<keyword evidence="6" id="KW-0061">Asparagine biosynthesis</keyword>
<keyword evidence="10" id="KW-0436">Ligase</keyword>
<dbReference type="PROSITE" id="PS51278">
    <property type="entry name" value="GATASE_TYPE_2"/>
    <property type="match status" value="1"/>
</dbReference>
<keyword evidence="6" id="KW-0028">Amino-acid biosynthesis</keyword>
<name>A0ABV5RZW4_9ACTN</name>
<dbReference type="PANTHER" id="PTHR43284">
    <property type="entry name" value="ASPARAGINE SYNTHETASE (GLUTAMINE-HYDROLYZING)"/>
    <property type="match status" value="1"/>
</dbReference>
<dbReference type="InterPro" id="IPR001962">
    <property type="entry name" value="Asn_synthase"/>
</dbReference>
<dbReference type="InterPro" id="IPR033738">
    <property type="entry name" value="AsnB_N"/>
</dbReference>
<evidence type="ECO:0000256" key="1">
    <source>
        <dbReference type="ARBA" id="ARBA00005187"/>
    </source>
</evidence>
<dbReference type="InterPro" id="IPR029055">
    <property type="entry name" value="Ntn_hydrolases_N"/>
</dbReference>
<proteinExistence type="inferred from homology"/>
<dbReference type="EC" id="6.3.5.4" evidence="3"/>
<dbReference type="InterPro" id="IPR006426">
    <property type="entry name" value="Asn_synth_AEB"/>
</dbReference>
<gene>
    <name evidence="10" type="primary">asnB</name>
    <name evidence="10" type="ORF">ACFFSA_17915</name>
</gene>
<evidence type="ECO:0000256" key="4">
    <source>
        <dbReference type="ARBA" id="ARBA00022741"/>
    </source>
</evidence>
<dbReference type="SUPFAM" id="SSF56235">
    <property type="entry name" value="N-terminal nucleophile aminohydrolases (Ntn hydrolases)"/>
    <property type="match status" value="1"/>
</dbReference>
<dbReference type="EMBL" id="JBHMBW010000014">
    <property type="protein sequence ID" value="MFB9624966.1"/>
    <property type="molecule type" value="Genomic_DNA"/>
</dbReference>
<keyword evidence="11" id="KW-1185">Reference proteome</keyword>
<sequence>MCGIAGWADFGRDLTPERATLQAMTDALAKRGVDDRGLWLRGHVGLGHTRTAIIDVAGGAQPLAVEENGSTIAVIVYNGEVYNFKQLRTELRARGHEFRTRSDTEVVLRSYLEWGSDCAKRLEGIFAFAIWDVRREELFLVRDRLGVKPLFYTRLPEGILFGSEPKSLLANPLVRPAVTLDGLRELFATAKTPGRSVFRDMRAVLPGHSLTVGRDGVVDRTYWALEARPHDDDIKETIGHVRELLEDIVLRELEADVPLCTALSGGLDSSAITAIAAKWRWKLDGERVRTFVTTFDTYAQNFRPDDVRFSPDEPYAAEMARHISSDHIRIMLNTRDLMDPRTRLEVLLAQDMPTTLGDMDTSNYLTSREIKTHSTVALAGEVADEIFGGYNWMYVPELLNAGTFPWTANELRQPGSPRGQGRGLFDQGLMRKLDMEAFYADGYSQALSEVPHQEGDDAEERQMRSLGYVTLTRWLPMLLDRDDRLSMAHGLELRVPYADHRLVEYMYNTPWSFKTFDGREKSILRAAVRDLVPASVLDRKKSPWPVTQDPAYTRMLHGELTALINDPSSPALPLLDLDAIRRTVEEPSERANEWISRMHIEMTLQFNTWMRQYNVELEI</sequence>
<dbReference type="Pfam" id="PF13522">
    <property type="entry name" value="GATase_6"/>
    <property type="match status" value="1"/>
</dbReference>